<organism evidence="1 2">
    <name type="scientific">Arachidicoccus rhizosphaerae</name>
    <dbReference type="NCBI Taxonomy" id="551991"/>
    <lineage>
        <taxon>Bacteria</taxon>
        <taxon>Pseudomonadati</taxon>
        <taxon>Bacteroidota</taxon>
        <taxon>Chitinophagia</taxon>
        <taxon>Chitinophagales</taxon>
        <taxon>Chitinophagaceae</taxon>
        <taxon>Arachidicoccus</taxon>
    </lineage>
</organism>
<gene>
    <name evidence="1" type="ORF">SAMN05192529_12457</name>
</gene>
<dbReference type="AlphaFoldDB" id="A0A1H4BUV2"/>
<proteinExistence type="predicted"/>
<reference evidence="1 2" key="1">
    <citation type="submission" date="2016-10" db="EMBL/GenBank/DDBJ databases">
        <authorList>
            <person name="de Groot N.N."/>
        </authorList>
    </citation>
    <scope>NUCLEOTIDE SEQUENCE [LARGE SCALE GENOMIC DNA]</scope>
    <source>
        <strain evidence="1 2">Vu-144</strain>
    </source>
</reference>
<evidence type="ECO:0000313" key="2">
    <source>
        <dbReference type="Proteomes" id="UP000199041"/>
    </source>
</evidence>
<protein>
    <submittedName>
        <fullName evidence="1">Uncharacterized protein</fullName>
    </submittedName>
</protein>
<keyword evidence="2" id="KW-1185">Reference proteome</keyword>
<sequence length="314" mass="37235">MERLINKIRQLDWPELQIVGNNISIENTNIILLETDENNIATLRLIYRKSDEDDGVSFNNSYSNLLRLVFPTDFNAEEILTKELKLRQYQQLDEVFKFNSNHINTIQITNEVESYEISNHIVRIAPATIVEIINNYNSFYDEAKSYSKKYVLYKATEFQRSYFGIEKEKKTTTNKGEFNFVIDRFNLQTKRTKSDFEKYLNENDLYALQDLTLKLIQKEVYGAEFLTRLNDYFIKIRLEEIIKLGREILSLKSTNLKTAAARNIISKIETDARKIKQLESVWQKYFEKYLSFLIFSYQLVRPPLNRTIFSKLII</sequence>
<dbReference type="RefSeq" id="WP_091400488.1">
    <property type="nucleotide sequence ID" value="NZ_FNQY01000024.1"/>
</dbReference>
<accession>A0A1H4BUV2</accession>
<dbReference type="Proteomes" id="UP000199041">
    <property type="component" value="Unassembled WGS sequence"/>
</dbReference>
<name>A0A1H4BUV2_9BACT</name>
<evidence type="ECO:0000313" key="1">
    <source>
        <dbReference type="EMBL" id="SEA51936.1"/>
    </source>
</evidence>
<dbReference type="EMBL" id="FNQY01000024">
    <property type="protein sequence ID" value="SEA51936.1"/>
    <property type="molecule type" value="Genomic_DNA"/>
</dbReference>